<dbReference type="EMBL" id="CP060394">
    <property type="protein sequence ID" value="QNI35033.1"/>
    <property type="molecule type" value="Genomic_DNA"/>
</dbReference>
<dbReference type="Proteomes" id="UP000515312">
    <property type="component" value="Chromosome"/>
</dbReference>
<dbReference type="Gene3D" id="3.40.50.720">
    <property type="entry name" value="NAD(P)-binding Rossmann-like Domain"/>
    <property type="match status" value="1"/>
</dbReference>
<proteinExistence type="predicted"/>
<accession>A0A7G8BR63</accession>
<gene>
    <name evidence="2" type="ORF">H7849_16385</name>
</gene>
<dbReference type="PANTHER" id="PTHR43245">
    <property type="entry name" value="BIFUNCTIONAL POLYMYXIN RESISTANCE PROTEIN ARNA"/>
    <property type="match status" value="1"/>
</dbReference>
<evidence type="ECO:0000313" key="3">
    <source>
        <dbReference type="Proteomes" id="UP000515312"/>
    </source>
</evidence>
<dbReference type="Pfam" id="PF01370">
    <property type="entry name" value="Epimerase"/>
    <property type="match status" value="1"/>
</dbReference>
<dbReference type="SUPFAM" id="SSF51735">
    <property type="entry name" value="NAD(P)-binding Rossmann-fold domains"/>
    <property type="match status" value="1"/>
</dbReference>
<dbReference type="InterPro" id="IPR001509">
    <property type="entry name" value="Epimerase_deHydtase"/>
</dbReference>
<protein>
    <submittedName>
        <fullName evidence="2">NAD-dependent epimerase/dehydratase family protein</fullName>
    </submittedName>
</protein>
<keyword evidence="3" id="KW-1185">Reference proteome</keyword>
<evidence type="ECO:0000313" key="2">
    <source>
        <dbReference type="EMBL" id="QNI35033.1"/>
    </source>
</evidence>
<dbReference type="InterPro" id="IPR036291">
    <property type="entry name" value="NAD(P)-bd_dom_sf"/>
</dbReference>
<reference evidence="2 3" key="1">
    <citation type="submission" date="2020-08" db="EMBL/GenBank/DDBJ databases">
        <title>Edaphobacter telluris sp. nov. and Acidobacterium dinghuensis sp. nov., two acidobacteria isolated from forest soil.</title>
        <authorList>
            <person name="Fu J."/>
            <person name="Qiu L."/>
        </authorList>
    </citation>
    <scope>NUCLEOTIDE SEQUENCE [LARGE SCALE GENOMIC DNA]</scope>
    <source>
        <strain evidence="2">4Y35</strain>
    </source>
</reference>
<dbReference type="KEGG" id="adin:H7849_16385"/>
<dbReference type="InterPro" id="IPR050177">
    <property type="entry name" value="Lipid_A_modif_metabolic_enz"/>
</dbReference>
<name>A0A7G8BR63_9BACT</name>
<sequence>MESIALIGASGSLGKSIAAALSARSTRYRVIGRSESSLKVSFGADPLASLVSWNPDSPESIRRALADIDTAIYMVGVNYWQFELHPQLIKKTLDGAVAAGVKKLLLIGTVYPFGRPQAERVSEDHPRQPHTFKGRMRKEQEDLVLAAHETGKIQTAILRLPDFYGPGVDKSFLWSAFQSAKTGKRAQLVGPIDTPHEFVYIPDAGATVARLIATRGAWSKAWNLGGAGVTSTRAMAAEIFAQAGRKPKYTVAGKTMLRIFGLFNPMVRELVEMHYLQTSPVILDDTRLKDLLGELPKTPYKEGIRQTLASI</sequence>
<dbReference type="AlphaFoldDB" id="A0A7G8BR63"/>
<evidence type="ECO:0000259" key="1">
    <source>
        <dbReference type="Pfam" id="PF01370"/>
    </source>
</evidence>
<organism evidence="2 3">
    <name type="scientific">Alloacidobacterium dinghuense</name>
    <dbReference type="NCBI Taxonomy" id="2763107"/>
    <lineage>
        <taxon>Bacteria</taxon>
        <taxon>Pseudomonadati</taxon>
        <taxon>Acidobacteriota</taxon>
        <taxon>Terriglobia</taxon>
        <taxon>Terriglobales</taxon>
        <taxon>Acidobacteriaceae</taxon>
        <taxon>Alloacidobacterium</taxon>
    </lineage>
</organism>
<feature type="domain" description="NAD-dependent epimerase/dehydratase" evidence="1">
    <location>
        <begin position="5"/>
        <end position="225"/>
    </location>
</feature>